<dbReference type="PANTHER" id="PTHR34220">
    <property type="entry name" value="SENSOR HISTIDINE KINASE YPDA"/>
    <property type="match status" value="1"/>
</dbReference>
<keyword evidence="3" id="KW-0597">Phosphoprotein</keyword>
<keyword evidence="8" id="KW-0067">ATP-binding</keyword>
<dbReference type="Pfam" id="PF02518">
    <property type="entry name" value="HATPase_c"/>
    <property type="match status" value="1"/>
</dbReference>
<protein>
    <submittedName>
        <fullName evidence="15">Sensor histidine kinase</fullName>
        <ecNumber evidence="15">2.7.13.3</ecNumber>
    </submittedName>
</protein>
<evidence type="ECO:0000256" key="4">
    <source>
        <dbReference type="ARBA" id="ARBA00022679"/>
    </source>
</evidence>
<evidence type="ECO:0000256" key="2">
    <source>
        <dbReference type="ARBA" id="ARBA00022475"/>
    </source>
</evidence>
<evidence type="ECO:0000256" key="1">
    <source>
        <dbReference type="ARBA" id="ARBA00004651"/>
    </source>
</evidence>
<keyword evidence="9 13" id="KW-1133">Transmembrane helix</keyword>
<evidence type="ECO:0000256" key="8">
    <source>
        <dbReference type="ARBA" id="ARBA00022840"/>
    </source>
</evidence>
<dbReference type="Pfam" id="PF06580">
    <property type="entry name" value="His_kinase"/>
    <property type="match status" value="1"/>
</dbReference>
<dbReference type="InterPro" id="IPR033479">
    <property type="entry name" value="dCache_1"/>
</dbReference>
<evidence type="ECO:0000256" key="5">
    <source>
        <dbReference type="ARBA" id="ARBA00022692"/>
    </source>
</evidence>
<evidence type="ECO:0000313" key="15">
    <source>
        <dbReference type="EMBL" id="MFC0391698.1"/>
    </source>
</evidence>
<evidence type="ECO:0000256" key="7">
    <source>
        <dbReference type="ARBA" id="ARBA00022777"/>
    </source>
</evidence>
<evidence type="ECO:0000313" key="16">
    <source>
        <dbReference type="Proteomes" id="UP001589818"/>
    </source>
</evidence>
<feature type="transmembrane region" description="Helical" evidence="13">
    <location>
        <begin position="299"/>
        <end position="321"/>
    </location>
</feature>
<evidence type="ECO:0000256" key="9">
    <source>
        <dbReference type="ARBA" id="ARBA00022989"/>
    </source>
</evidence>
<dbReference type="RefSeq" id="WP_204819664.1">
    <property type="nucleotide sequence ID" value="NZ_JANHOF010000038.1"/>
</dbReference>
<dbReference type="InterPro" id="IPR050640">
    <property type="entry name" value="Bact_2-comp_sensor_kinase"/>
</dbReference>
<evidence type="ECO:0000259" key="14">
    <source>
        <dbReference type="SMART" id="SM00387"/>
    </source>
</evidence>
<keyword evidence="11 13" id="KW-0472">Membrane</keyword>
<evidence type="ECO:0000256" key="3">
    <source>
        <dbReference type="ARBA" id="ARBA00022553"/>
    </source>
</evidence>
<keyword evidence="12" id="KW-0175">Coiled coil</keyword>
<dbReference type="Pfam" id="PF02743">
    <property type="entry name" value="dCache_1"/>
    <property type="match status" value="1"/>
</dbReference>
<comment type="subcellular location">
    <subcellularLocation>
        <location evidence="1">Cell membrane</location>
        <topology evidence="1">Multi-pass membrane protein</topology>
    </subcellularLocation>
</comment>
<evidence type="ECO:0000256" key="10">
    <source>
        <dbReference type="ARBA" id="ARBA00023012"/>
    </source>
</evidence>
<dbReference type="InterPro" id="IPR010559">
    <property type="entry name" value="Sig_transdc_His_kin_internal"/>
</dbReference>
<dbReference type="Gene3D" id="3.30.565.10">
    <property type="entry name" value="Histidine kinase-like ATPase, C-terminal domain"/>
    <property type="match status" value="1"/>
</dbReference>
<organism evidence="15 16">
    <name type="scientific">Paenibacillus mendelii</name>
    <dbReference type="NCBI Taxonomy" id="206163"/>
    <lineage>
        <taxon>Bacteria</taxon>
        <taxon>Bacillati</taxon>
        <taxon>Bacillota</taxon>
        <taxon>Bacilli</taxon>
        <taxon>Bacillales</taxon>
        <taxon>Paenibacillaceae</taxon>
        <taxon>Paenibacillus</taxon>
    </lineage>
</organism>
<proteinExistence type="predicted"/>
<dbReference type="Gene3D" id="3.30.450.20">
    <property type="entry name" value="PAS domain"/>
    <property type="match status" value="1"/>
</dbReference>
<dbReference type="PANTHER" id="PTHR34220:SF11">
    <property type="entry name" value="SENSOR PROTEIN KINASE HPTS"/>
    <property type="match status" value="1"/>
</dbReference>
<evidence type="ECO:0000256" key="13">
    <source>
        <dbReference type="SAM" id="Phobius"/>
    </source>
</evidence>
<keyword evidence="6" id="KW-0547">Nucleotide-binding</keyword>
<keyword evidence="5 13" id="KW-0812">Transmembrane</keyword>
<keyword evidence="4 15" id="KW-0808">Transferase</keyword>
<evidence type="ECO:0000256" key="6">
    <source>
        <dbReference type="ARBA" id="ARBA00022741"/>
    </source>
</evidence>
<dbReference type="SUPFAM" id="SSF55874">
    <property type="entry name" value="ATPase domain of HSP90 chaperone/DNA topoisomerase II/histidine kinase"/>
    <property type="match status" value="1"/>
</dbReference>
<dbReference type="GO" id="GO:0004673">
    <property type="term" value="F:protein histidine kinase activity"/>
    <property type="evidence" value="ECO:0007669"/>
    <property type="project" value="UniProtKB-EC"/>
</dbReference>
<evidence type="ECO:0000256" key="12">
    <source>
        <dbReference type="SAM" id="Coils"/>
    </source>
</evidence>
<feature type="coiled-coil region" evidence="12">
    <location>
        <begin position="363"/>
        <end position="397"/>
    </location>
</feature>
<reference evidence="15 16" key="1">
    <citation type="submission" date="2024-09" db="EMBL/GenBank/DDBJ databases">
        <authorList>
            <person name="Sun Q."/>
            <person name="Mori K."/>
        </authorList>
    </citation>
    <scope>NUCLEOTIDE SEQUENCE [LARGE SCALE GENOMIC DNA]</scope>
    <source>
        <strain evidence="15 16">CCM 4839</strain>
    </source>
</reference>
<dbReference type="EC" id="2.7.13.3" evidence="15"/>
<sequence length="611" mass="69865">MQRVRGKKRWKLWTVTLLFMIVIMLVALQGYLVGEQSANQIETLHGQLISKNLESMSINIDNLLNQMIDFTRSFSSDKGIIDALLSPKQVEKERLINNRIQSFVSYYGLRIPLYVQIVSGDRVYSGITLHESEKERIQSVLPAFPWYKDIEVYEVPFVFKGVGKDFHDLLEDNQAFYVVQNIIYNKQKLGTAVIQMNQSLVQRLMRQVQVNRSATVLIADKDGRVLMTDEANRADLSSVSKNVASYAAAQPELAGSSNSFHMKWNDRAYFCTYYTVPELKWHLAVMTPTDTLISPSKNIWAFTLTIVVSSILIMIAALMFFTKKVTLPILRLSHMMRNIQVNGPSITFKDKGIEEVEILYTGIQQLVVRINDQVDQITNVEREKKDLELNLLHSQIRPHFLHNALNTIRWMAEIKRETSIAKALTALSRMLDYTLNRTNSLWSSLDKELAYIQSYIDFQEIRLMKTVTVHQVIDKDVLDARIPKLTLQPIVENSFLHGFAQLQERAPELTITVTRERSGLVLRLKDNGIGMSESTLKSLLYRGGSAAASHSSTTSKMTGIGMSNVIRRLELEFGERFHYQITSRLDEGTELTIHIPYISSKEDEPRESDDC</sequence>
<keyword evidence="7 15" id="KW-0418">Kinase</keyword>
<keyword evidence="2" id="KW-1003">Cell membrane</keyword>
<comment type="caution">
    <text evidence="15">The sequence shown here is derived from an EMBL/GenBank/DDBJ whole genome shotgun (WGS) entry which is preliminary data.</text>
</comment>
<feature type="transmembrane region" description="Helical" evidence="13">
    <location>
        <begin position="12"/>
        <end position="32"/>
    </location>
</feature>
<dbReference type="Proteomes" id="UP001589818">
    <property type="component" value="Unassembled WGS sequence"/>
</dbReference>
<dbReference type="InterPro" id="IPR003594">
    <property type="entry name" value="HATPase_dom"/>
</dbReference>
<keyword evidence="16" id="KW-1185">Reference proteome</keyword>
<dbReference type="EMBL" id="JBHLVF010000011">
    <property type="protein sequence ID" value="MFC0391698.1"/>
    <property type="molecule type" value="Genomic_DNA"/>
</dbReference>
<gene>
    <name evidence="15" type="ORF">ACFFJ8_09970</name>
</gene>
<accession>A0ABV6J742</accession>
<feature type="domain" description="Histidine kinase/HSP90-like ATPase" evidence="14">
    <location>
        <begin position="478"/>
        <end position="599"/>
    </location>
</feature>
<evidence type="ECO:0000256" key="11">
    <source>
        <dbReference type="ARBA" id="ARBA00023136"/>
    </source>
</evidence>
<dbReference type="SMART" id="SM00387">
    <property type="entry name" value="HATPase_c"/>
    <property type="match status" value="1"/>
</dbReference>
<dbReference type="InterPro" id="IPR036890">
    <property type="entry name" value="HATPase_C_sf"/>
</dbReference>
<name>A0ABV6J742_9BACL</name>
<keyword evidence="10" id="KW-0902">Two-component regulatory system</keyword>